<proteinExistence type="predicted"/>
<gene>
    <name evidence="11" type="ORF">N180_04790</name>
</gene>
<dbReference type="PIRSF" id="PIRSF000196">
    <property type="entry name" value="Pro_dehydrog"/>
    <property type="match status" value="1"/>
</dbReference>
<dbReference type="EC" id="1.5.5.2" evidence="2"/>
<dbReference type="UniPathway" id="UPA00261">
    <property type="reaction ID" value="UER00373"/>
</dbReference>
<feature type="binding site" evidence="9">
    <location>
        <begin position="231"/>
        <end position="232"/>
    </location>
    <ligand>
        <name>FAD</name>
        <dbReference type="ChEBI" id="CHEBI:57692"/>
    </ligand>
</feature>
<evidence type="ECO:0000256" key="2">
    <source>
        <dbReference type="ARBA" id="ARBA00012695"/>
    </source>
</evidence>
<comment type="catalytic activity">
    <reaction evidence="8">
        <text>L-proline + a quinone = (S)-1-pyrroline-5-carboxylate + a quinol + H(+)</text>
        <dbReference type="Rhea" id="RHEA:23784"/>
        <dbReference type="ChEBI" id="CHEBI:15378"/>
        <dbReference type="ChEBI" id="CHEBI:17388"/>
        <dbReference type="ChEBI" id="CHEBI:24646"/>
        <dbReference type="ChEBI" id="CHEBI:60039"/>
        <dbReference type="ChEBI" id="CHEBI:132124"/>
        <dbReference type="EC" id="1.5.5.2"/>
    </reaction>
</comment>
<dbReference type="GO" id="GO:0004657">
    <property type="term" value="F:proline dehydrogenase activity"/>
    <property type="evidence" value="ECO:0007669"/>
    <property type="project" value="UniProtKB-EC"/>
</dbReference>
<evidence type="ECO:0000313" key="12">
    <source>
        <dbReference type="Proteomes" id="UP000028007"/>
    </source>
</evidence>
<evidence type="ECO:0000256" key="7">
    <source>
        <dbReference type="ARBA" id="ARBA00023062"/>
    </source>
</evidence>
<feature type="binding site" evidence="9">
    <location>
        <begin position="192"/>
        <end position="194"/>
    </location>
    <ligand>
        <name>FAD</name>
        <dbReference type="ChEBI" id="CHEBI:57692"/>
    </ligand>
</feature>
<dbReference type="InterPro" id="IPR008219">
    <property type="entry name" value="PRODH_bac_arc"/>
</dbReference>
<dbReference type="Proteomes" id="UP000028007">
    <property type="component" value="Unassembled WGS sequence"/>
</dbReference>
<dbReference type="Pfam" id="PF01619">
    <property type="entry name" value="Pro_dh"/>
    <property type="match status" value="1"/>
</dbReference>
<evidence type="ECO:0000256" key="1">
    <source>
        <dbReference type="ARBA" id="ARBA00004739"/>
    </source>
</evidence>
<comment type="pathway">
    <text evidence="1">Amino-acid degradation; L-proline degradation into L-glutamate; L-glutamate from L-proline: step 1/2.</text>
</comment>
<evidence type="ECO:0000256" key="9">
    <source>
        <dbReference type="PIRSR" id="PIRSR000196-2"/>
    </source>
</evidence>
<reference evidence="11 12" key="1">
    <citation type="journal article" date="1992" name="Int. J. Syst. Bacteriol.">
        <title>Sphingobacterium antarcticus sp. nov. a Psychrotrophic Bacterium from the Soils of Schirmacher Oasis, Antarctica.</title>
        <authorList>
            <person name="Shivaji S."/>
            <person name="Ray M.K."/>
            <person name="Rao N.S."/>
            <person name="Saiserr L."/>
            <person name="Jagannadham M.V."/>
            <person name="Kumar G.S."/>
            <person name="Reddy G."/>
            <person name="Bhargava P.M."/>
        </authorList>
    </citation>
    <scope>NUCLEOTIDE SEQUENCE [LARGE SCALE GENOMIC DNA]</scope>
    <source>
        <strain evidence="11 12">4BY</strain>
    </source>
</reference>
<evidence type="ECO:0000256" key="5">
    <source>
        <dbReference type="ARBA" id="ARBA00022827"/>
    </source>
</evidence>
<dbReference type="InterPro" id="IPR029041">
    <property type="entry name" value="FAD-linked_oxidoreductase-like"/>
</dbReference>
<sequence>MDKHLLQIGSQALRTAALNEDSKAYILANPVLFQLFKKAANRYIGGENLEETIVKVKALDNLKASIEFMGESTRTEQESNNATKEFIHICEQIRLQHLNATVSLDLSHIGLAVSKELCLNNLNAICNEASKSGIEIIISAEGTERTDDILETYKKAIKNYDNLAITLQAYLYRTKDDFAEIRKETGRIRIVKGAFETANGLSMSRGEKLDDVYLDYIAQLLAENHKCSIATHDKKIQSAAKLLIQKHNPSKENYEFESLFGICNDQLYSLKDEGYQTKLYFVYGKEWYLYLCNRIAEYPMSIFQALNDVVQ</sequence>
<dbReference type="InterPro" id="IPR015659">
    <property type="entry name" value="Proline_oxidase"/>
</dbReference>
<dbReference type="AlphaFoldDB" id="A0A081PDD9"/>
<dbReference type="PANTHER" id="PTHR13914">
    <property type="entry name" value="PROLINE OXIDASE"/>
    <property type="match status" value="1"/>
</dbReference>
<protein>
    <recommendedName>
        <fullName evidence="2">proline dehydrogenase</fullName>
        <ecNumber evidence="2">1.5.5.2</ecNumber>
    </recommendedName>
</protein>
<dbReference type="PANTHER" id="PTHR13914:SF0">
    <property type="entry name" value="PROLINE DEHYDROGENASE 1, MITOCHONDRIAL"/>
    <property type="match status" value="1"/>
</dbReference>
<keyword evidence="4 9" id="KW-0547">Nucleotide-binding</keyword>
<organism evidence="11 12">
    <name type="scientific">Pedobacter antarcticus 4BY</name>
    <dbReference type="NCBI Taxonomy" id="1358423"/>
    <lineage>
        <taxon>Bacteria</taxon>
        <taxon>Pseudomonadati</taxon>
        <taxon>Bacteroidota</taxon>
        <taxon>Sphingobacteriia</taxon>
        <taxon>Sphingobacteriales</taxon>
        <taxon>Sphingobacteriaceae</taxon>
        <taxon>Pedobacter</taxon>
    </lineage>
</organism>
<evidence type="ECO:0000256" key="3">
    <source>
        <dbReference type="ARBA" id="ARBA00022630"/>
    </source>
</evidence>
<dbReference type="GO" id="GO:0010133">
    <property type="term" value="P:L-proline catabolic process to L-glutamate"/>
    <property type="evidence" value="ECO:0007669"/>
    <property type="project" value="UniProtKB-UniPathway"/>
</dbReference>
<keyword evidence="3" id="KW-0285">Flavoprotein</keyword>
<accession>A0A081PDD9</accession>
<dbReference type="RefSeq" id="WP_037443761.1">
    <property type="nucleotide sequence ID" value="NZ_JNFF01000110.1"/>
</dbReference>
<evidence type="ECO:0000259" key="10">
    <source>
        <dbReference type="Pfam" id="PF01619"/>
    </source>
</evidence>
<keyword evidence="5 9" id="KW-0274">FAD</keyword>
<keyword evidence="6" id="KW-0560">Oxidoreductase</keyword>
<keyword evidence="7" id="KW-0642">Proline metabolism</keyword>
<comment type="cofactor">
    <cofactor evidence="9">
        <name>FAD</name>
        <dbReference type="ChEBI" id="CHEBI:57692"/>
    </cofactor>
    <text evidence="9">Binds 1 FAD per subunit.</text>
</comment>
<dbReference type="InterPro" id="IPR002872">
    <property type="entry name" value="Proline_DH_dom"/>
</dbReference>
<comment type="caution">
    <text evidence="11">The sequence shown here is derived from an EMBL/GenBank/DDBJ whole genome shotgun (WGS) entry which is preliminary data.</text>
</comment>
<dbReference type="SUPFAM" id="SSF51730">
    <property type="entry name" value="FAD-linked oxidoreductase"/>
    <property type="match status" value="1"/>
</dbReference>
<dbReference type="Gene3D" id="3.20.20.220">
    <property type="match status" value="1"/>
</dbReference>
<feature type="binding site" evidence="9">
    <location>
        <position position="168"/>
    </location>
    <ligand>
        <name>FAD</name>
        <dbReference type="ChEBI" id="CHEBI:57692"/>
    </ligand>
</feature>
<name>A0A081PDD9_9SPHI</name>
<keyword evidence="12" id="KW-1185">Reference proteome</keyword>
<evidence type="ECO:0000313" key="11">
    <source>
        <dbReference type="EMBL" id="KEQ28712.1"/>
    </source>
</evidence>
<evidence type="ECO:0000256" key="4">
    <source>
        <dbReference type="ARBA" id="ARBA00022741"/>
    </source>
</evidence>
<evidence type="ECO:0000256" key="6">
    <source>
        <dbReference type="ARBA" id="ARBA00023002"/>
    </source>
</evidence>
<feature type="domain" description="Proline dehydrogenase" evidence="10">
    <location>
        <begin position="55"/>
        <end position="295"/>
    </location>
</feature>
<dbReference type="eggNOG" id="COG0506">
    <property type="taxonomic scope" value="Bacteria"/>
</dbReference>
<dbReference type="OrthoDB" id="9773461at2"/>
<evidence type="ECO:0000256" key="8">
    <source>
        <dbReference type="ARBA" id="ARBA00048779"/>
    </source>
</evidence>
<dbReference type="GO" id="GO:0000166">
    <property type="term" value="F:nucleotide binding"/>
    <property type="evidence" value="ECO:0007669"/>
    <property type="project" value="UniProtKB-KW"/>
</dbReference>
<dbReference type="EMBL" id="JNFF01000110">
    <property type="protein sequence ID" value="KEQ28712.1"/>
    <property type="molecule type" value="Genomic_DNA"/>
</dbReference>